<dbReference type="EMBL" id="LODT01000018">
    <property type="protein sequence ID" value="KYQ99993.1"/>
    <property type="molecule type" value="Genomic_DNA"/>
</dbReference>
<evidence type="ECO:0000313" key="2">
    <source>
        <dbReference type="Proteomes" id="UP000076078"/>
    </source>
</evidence>
<protein>
    <submittedName>
        <fullName evidence="1">Uncharacterized protein</fullName>
    </submittedName>
</protein>
<dbReference type="InParanoid" id="A0A152A1B1"/>
<dbReference type="Proteomes" id="UP000076078">
    <property type="component" value="Unassembled WGS sequence"/>
</dbReference>
<sequence length="1241" mass="146522">MILVSNSNNYIVEFSKSVNELLNERNTDVLKKLIGPILNSVKIDYMFMSKFLKWFDEFQPNTYNIQHSRVLMLLQCYDKIEILFGKSIFRKLLESNDPKIIQTLLLDSTSGVTTHFFNEFNPINETILPLSTIVNTLNYTTANQKWLYIVDSIVNTIYFSDGFIMPIDKIENDFTTRADLIRKEKFTAHTIRYIIQVVLKGGEVLGSQSVMERLISYLCMMTFQNLTKRDIDSLKDDYIKLIPLIFTYGSSYRLRSFIGNDYRKPKKLTNILLANSYSQQIYRPPNYLYYLNEYYGKKVIEKEVLQFYKDWKSKRKNKEGVIRFLCFAQHVIDSTFARDNLQAIYDEFSAALIKTIPKPNLLYLFSVWGDYIERYGIANEKDFNQLRFYIVVESKINEKKERSHQVIYEFYITLLASNSQYTLSNFTEIVNQFVQKPCNFMVYLNQLLLKPPILNSMKTHENSNSLYNQIKEIGKISPEHFCYLLEFFMKYEKVSEYPKMVPQFIDAINSNKKWLVRDESFYITILKFYSILKVKNPKEAHQIFEKTIRSFVKSIDINKSWESPVKLDIIYPFIKDIKEINYLFKQTKELLTDSDQFVKIFKHLIDLDQIGQKYIQEYINSMIELKPSTREFMNTPFRTLKILDGLYRFINLDSQIFKLHSNYFQVISKYSCIPDGLKVISSNLLRSLHDFTLVYESFIDSLLYIDSDFIETQKFTYNLNQFNEIHQLLFYKNNNSIDIPQEDIIRIHNRLVTGIIKMNILPDLLMYQIKMIIMYFKPFKSIDQSLQDILLKQFQSLDIFSKKSILRYIKQNEIRVLEYLNDKSISGLSFNDINQQEQNLNSQTPYVQNLIIHNFVSFICRDKTTSPSDILSLSLVSKLFFKSVCLSFRDYKIQIHKHLNTKYQLSRGVWSFMSLGCHHLNYRDLERFHYQQVEDVFYQLSSLQIQKHMVYLVDKEMTNLTHLSVEIRDDMLLSCISNMMNHCHTLQSFKFSINTIDINLNRISHISNILQKLFSNNTETLKQLKFKYLVTFDRQFIQLIDSALQLIKNHEVAHPKTFKYQISLHLTMDLPIKIDVIRPLTTTCTHLILERYSFYLYQIKSDMFLNLKSMTVSADSKDYLLANLSKFVMSPEIELQSFSYISNYDPTLAIKDIIKKPNLKKFQMVINGSVQYLSSPKQAIDSILSTVNQNPTIKSLKIFEGGTTGYYGNYKTTKVPCIIDIHQLNCGDFHPLNNYHFIKYQ</sequence>
<name>A0A152A1B1_TIELA</name>
<organism evidence="1 2">
    <name type="scientific">Tieghemostelium lacteum</name>
    <name type="common">Slime mold</name>
    <name type="synonym">Dictyostelium lacteum</name>
    <dbReference type="NCBI Taxonomy" id="361077"/>
    <lineage>
        <taxon>Eukaryota</taxon>
        <taxon>Amoebozoa</taxon>
        <taxon>Evosea</taxon>
        <taxon>Eumycetozoa</taxon>
        <taxon>Dictyostelia</taxon>
        <taxon>Dictyosteliales</taxon>
        <taxon>Raperosteliaceae</taxon>
        <taxon>Tieghemostelium</taxon>
    </lineage>
</organism>
<accession>A0A152A1B1</accession>
<reference evidence="1 2" key="1">
    <citation type="submission" date="2015-12" db="EMBL/GenBank/DDBJ databases">
        <title>Dictyostelia acquired genes for synthesis and detection of signals that induce cell-type specialization by lateral gene transfer from prokaryotes.</title>
        <authorList>
            <person name="Gloeckner G."/>
            <person name="Schaap P."/>
        </authorList>
    </citation>
    <scope>NUCLEOTIDE SEQUENCE [LARGE SCALE GENOMIC DNA]</scope>
    <source>
        <strain evidence="1 2">TK</strain>
    </source>
</reference>
<proteinExistence type="predicted"/>
<keyword evidence="2" id="KW-1185">Reference proteome</keyword>
<evidence type="ECO:0000313" key="1">
    <source>
        <dbReference type="EMBL" id="KYQ99993.1"/>
    </source>
</evidence>
<comment type="caution">
    <text evidence="1">The sequence shown here is derived from an EMBL/GenBank/DDBJ whole genome shotgun (WGS) entry which is preliminary data.</text>
</comment>
<dbReference type="AlphaFoldDB" id="A0A152A1B1"/>
<gene>
    <name evidence="1" type="ORF">DLAC_03487</name>
</gene>